<sequence length="73" mass="8962">MQSILTFKFRKFHWPAPRALTRLRRWKKRLATRHSQRREFGAASPEWLARMERDIGLEPGDLQRELNKPFWEE</sequence>
<evidence type="ECO:0000313" key="1">
    <source>
        <dbReference type="EMBL" id="TBW49243.1"/>
    </source>
</evidence>
<dbReference type="Proteomes" id="UP000313645">
    <property type="component" value="Unassembled WGS sequence"/>
</dbReference>
<dbReference type="EMBL" id="SJDL01000042">
    <property type="protein sequence ID" value="TBW49243.1"/>
    <property type="molecule type" value="Genomic_DNA"/>
</dbReference>
<protein>
    <submittedName>
        <fullName evidence="1">DUF1127 domain-containing protein</fullName>
    </submittedName>
</protein>
<gene>
    <name evidence="1" type="ORF">EZI54_20060</name>
</gene>
<dbReference type="RefSeq" id="WP_131483665.1">
    <property type="nucleotide sequence ID" value="NZ_SJDL01000042.1"/>
</dbReference>
<organism evidence="1 2">
    <name type="scientific">Marinobacter halodurans</name>
    <dbReference type="NCBI Taxonomy" id="2528979"/>
    <lineage>
        <taxon>Bacteria</taxon>
        <taxon>Pseudomonadati</taxon>
        <taxon>Pseudomonadota</taxon>
        <taxon>Gammaproteobacteria</taxon>
        <taxon>Pseudomonadales</taxon>
        <taxon>Marinobacteraceae</taxon>
        <taxon>Marinobacter</taxon>
    </lineage>
</organism>
<evidence type="ECO:0000313" key="2">
    <source>
        <dbReference type="Proteomes" id="UP000313645"/>
    </source>
</evidence>
<reference evidence="1 2" key="1">
    <citation type="submission" date="2019-02" db="EMBL/GenBank/DDBJ databases">
        <title>Marinobacter halodurans sp. nov., a marine bacterium isolated from sea tidal flat.</title>
        <authorList>
            <person name="Yoo Y."/>
            <person name="Lee D.W."/>
            <person name="Kim B.S."/>
            <person name="Kim J.-J."/>
        </authorList>
    </citation>
    <scope>NUCLEOTIDE SEQUENCE [LARGE SCALE GENOMIC DNA]</scope>
    <source>
        <strain evidence="1 2">YJ-S3-2</strain>
    </source>
</reference>
<keyword evidence="2" id="KW-1185">Reference proteome</keyword>
<proteinExistence type="predicted"/>
<accession>A0ABY1ZJ98</accession>
<comment type="caution">
    <text evidence="1">The sequence shown here is derived from an EMBL/GenBank/DDBJ whole genome shotgun (WGS) entry which is preliminary data.</text>
</comment>
<name>A0ABY1ZJ98_9GAMM</name>